<dbReference type="InterPro" id="IPR036291">
    <property type="entry name" value="NAD(P)-bd_dom_sf"/>
</dbReference>
<gene>
    <name evidence="2" type="ORF">DP939_02565</name>
</gene>
<evidence type="ECO:0000259" key="1">
    <source>
        <dbReference type="Pfam" id="PF01370"/>
    </source>
</evidence>
<keyword evidence="3" id="KW-1185">Reference proteome</keyword>
<organism evidence="2 3">
    <name type="scientific">Spongiactinospora rosea</name>
    <dbReference type="NCBI Taxonomy" id="2248750"/>
    <lineage>
        <taxon>Bacteria</taxon>
        <taxon>Bacillati</taxon>
        <taxon>Actinomycetota</taxon>
        <taxon>Actinomycetes</taxon>
        <taxon>Streptosporangiales</taxon>
        <taxon>Streptosporangiaceae</taxon>
        <taxon>Spongiactinospora</taxon>
    </lineage>
</organism>
<dbReference type="AlphaFoldDB" id="A0A366M822"/>
<comment type="caution">
    <text evidence="2">The sequence shown here is derived from an EMBL/GenBank/DDBJ whole genome shotgun (WGS) entry which is preliminary data.</text>
</comment>
<dbReference type="Proteomes" id="UP000253303">
    <property type="component" value="Unassembled WGS sequence"/>
</dbReference>
<protein>
    <submittedName>
        <fullName evidence="2">Epimerase</fullName>
    </submittedName>
</protein>
<dbReference type="RefSeq" id="WP_113978399.1">
    <property type="nucleotide sequence ID" value="NZ_QMEY01000001.1"/>
</dbReference>
<reference evidence="2 3" key="1">
    <citation type="submission" date="2018-06" db="EMBL/GenBank/DDBJ databases">
        <title>Sphaerisporangium craniellae sp. nov., isolated from a marine sponge in the South China Sea.</title>
        <authorList>
            <person name="Li L."/>
        </authorList>
    </citation>
    <scope>NUCLEOTIDE SEQUENCE [LARGE SCALE GENOMIC DNA]</scope>
    <source>
        <strain evidence="2 3">LHW63015</strain>
    </source>
</reference>
<dbReference type="SUPFAM" id="SSF51735">
    <property type="entry name" value="NAD(P)-binding Rossmann-fold domains"/>
    <property type="match status" value="1"/>
</dbReference>
<dbReference type="Pfam" id="PF01370">
    <property type="entry name" value="Epimerase"/>
    <property type="match status" value="1"/>
</dbReference>
<evidence type="ECO:0000313" key="2">
    <source>
        <dbReference type="EMBL" id="RBQ21612.1"/>
    </source>
</evidence>
<dbReference type="OrthoDB" id="3505012at2"/>
<dbReference type="PANTHER" id="PTHR43245">
    <property type="entry name" value="BIFUNCTIONAL POLYMYXIN RESISTANCE PROTEIN ARNA"/>
    <property type="match status" value="1"/>
</dbReference>
<proteinExistence type="predicted"/>
<dbReference type="InterPro" id="IPR001509">
    <property type="entry name" value="Epimerase_deHydtase"/>
</dbReference>
<dbReference type="PANTHER" id="PTHR43245:SF13">
    <property type="entry name" value="UDP-D-APIOSE_UDP-D-XYLOSE SYNTHASE 2"/>
    <property type="match status" value="1"/>
</dbReference>
<dbReference type="Gene3D" id="3.90.25.10">
    <property type="entry name" value="UDP-galactose 4-epimerase, domain 1"/>
    <property type="match status" value="1"/>
</dbReference>
<dbReference type="EMBL" id="QMEY01000001">
    <property type="protein sequence ID" value="RBQ21612.1"/>
    <property type="molecule type" value="Genomic_DNA"/>
</dbReference>
<sequence>MKRALVTGSAGFVGRHMAAELFDRGWEVHAADIVNGHDAHEIFRGGGDAPGLFGGEVGRYDLVAHAAATAPHRAAIDGQPMNLALDLALDAAMFEWAVRTGQRRVLYLSSSAAYPIDLQDDLAAAKDLREEMIRFDRYNIGAPDASYGWMKLTGERIAAAAAQAGLAVHVVRPFSGYGTDQGEQWPFGAFIARALRREDPFTIWGSGEQVRDWLHIDDLVAGALAVVDADVREPVNLCTGRGTSMRELAAMVCAEVGYRPRFELREGAPAGVAYRVGDPARMHRIFQPAVSIEDGVRRALASAYR</sequence>
<accession>A0A366M822</accession>
<name>A0A366M822_9ACTN</name>
<feature type="domain" description="NAD-dependent epimerase/dehydratase" evidence="1">
    <location>
        <begin position="4"/>
        <end position="236"/>
    </location>
</feature>
<evidence type="ECO:0000313" key="3">
    <source>
        <dbReference type="Proteomes" id="UP000253303"/>
    </source>
</evidence>
<dbReference type="Gene3D" id="3.40.50.720">
    <property type="entry name" value="NAD(P)-binding Rossmann-like Domain"/>
    <property type="match status" value="1"/>
</dbReference>
<dbReference type="InterPro" id="IPR050177">
    <property type="entry name" value="Lipid_A_modif_metabolic_enz"/>
</dbReference>